<dbReference type="EMBL" id="JAVDYB010000001">
    <property type="protein sequence ID" value="MDR7280823.1"/>
    <property type="molecule type" value="Genomic_DNA"/>
</dbReference>
<dbReference type="AlphaFoldDB" id="A0AAE3YVU5"/>
<feature type="transmembrane region" description="Helical" evidence="1">
    <location>
        <begin position="108"/>
        <end position="131"/>
    </location>
</feature>
<keyword evidence="1" id="KW-0472">Membrane</keyword>
<keyword evidence="1" id="KW-1133">Transmembrane helix</keyword>
<name>A0AAE3YVU5_9ACTN</name>
<evidence type="ECO:0000313" key="3">
    <source>
        <dbReference type="Proteomes" id="UP001183643"/>
    </source>
</evidence>
<evidence type="ECO:0000256" key="1">
    <source>
        <dbReference type="SAM" id="Phobius"/>
    </source>
</evidence>
<keyword evidence="1" id="KW-0812">Transmembrane</keyword>
<feature type="transmembrane region" description="Helical" evidence="1">
    <location>
        <begin position="78"/>
        <end position="96"/>
    </location>
</feature>
<evidence type="ECO:0000313" key="2">
    <source>
        <dbReference type="EMBL" id="MDR7280823.1"/>
    </source>
</evidence>
<gene>
    <name evidence="2" type="ORF">J2S41_007601</name>
</gene>
<dbReference type="Proteomes" id="UP001183643">
    <property type="component" value="Unassembled WGS sequence"/>
</dbReference>
<keyword evidence="3" id="KW-1185">Reference proteome</keyword>
<reference evidence="2" key="1">
    <citation type="submission" date="2023-07" db="EMBL/GenBank/DDBJ databases">
        <title>Sequencing the genomes of 1000 actinobacteria strains.</title>
        <authorList>
            <person name="Klenk H.-P."/>
        </authorList>
    </citation>
    <scope>NUCLEOTIDE SEQUENCE</scope>
    <source>
        <strain evidence="2">DSM 44707</strain>
    </source>
</reference>
<feature type="transmembrane region" description="Helical" evidence="1">
    <location>
        <begin position="51"/>
        <end position="71"/>
    </location>
</feature>
<sequence length="137" mass="13507">MSRTSAGLRQVLLGAVAGAAVFAVAWAASSAVVFGLGSLLWPESPDANIGAGLILLAIPAAVIPLALWAALRALRVPAAALIGAGGIVVYVLAVQIGTGQSAWEPVYLTAAAGTAVFAIYAGLATALAGAITSRREA</sequence>
<organism evidence="2 3">
    <name type="scientific">Catenuloplanes atrovinosus</name>
    <dbReference type="NCBI Taxonomy" id="137266"/>
    <lineage>
        <taxon>Bacteria</taxon>
        <taxon>Bacillati</taxon>
        <taxon>Actinomycetota</taxon>
        <taxon>Actinomycetes</taxon>
        <taxon>Micromonosporales</taxon>
        <taxon>Micromonosporaceae</taxon>
        <taxon>Catenuloplanes</taxon>
    </lineage>
</organism>
<protein>
    <submittedName>
        <fullName evidence="2">Uncharacterized protein</fullName>
    </submittedName>
</protein>
<comment type="caution">
    <text evidence="2">The sequence shown here is derived from an EMBL/GenBank/DDBJ whole genome shotgun (WGS) entry which is preliminary data.</text>
</comment>
<accession>A0AAE3YVU5</accession>
<proteinExistence type="predicted"/>
<dbReference type="RefSeq" id="WP_310375592.1">
    <property type="nucleotide sequence ID" value="NZ_JAVDYB010000001.1"/>
</dbReference>